<keyword evidence="1" id="KW-0223">Dioxygenase</keyword>
<accession>A0A1G8P2P1</accession>
<dbReference type="AlphaFoldDB" id="A0A1G8P2P1"/>
<evidence type="ECO:0000313" key="1">
    <source>
        <dbReference type="EMBL" id="SDI86712.1"/>
    </source>
</evidence>
<evidence type="ECO:0000313" key="2">
    <source>
        <dbReference type="Proteomes" id="UP000182894"/>
    </source>
</evidence>
<dbReference type="Proteomes" id="UP000182894">
    <property type="component" value="Unassembled WGS sequence"/>
</dbReference>
<gene>
    <name evidence="1" type="ORF">SAMN05216605_11855</name>
</gene>
<keyword evidence="1" id="KW-0560">Oxidoreductase</keyword>
<dbReference type="Gene3D" id="3.30.70.1240">
    <property type="entry name" value="DOPA-like domains"/>
    <property type="match status" value="1"/>
</dbReference>
<dbReference type="GO" id="GO:0051213">
    <property type="term" value="F:dioxygenase activity"/>
    <property type="evidence" value="ECO:0007669"/>
    <property type="project" value="UniProtKB-KW"/>
</dbReference>
<keyword evidence="2" id="KW-1185">Reference proteome</keyword>
<dbReference type="PANTHER" id="PTHR36423">
    <property type="entry name" value="AFR070WP"/>
    <property type="match status" value="1"/>
</dbReference>
<reference evidence="2" key="1">
    <citation type="submission" date="2016-10" db="EMBL/GenBank/DDBJ databases">
        <authorList>
            <person name="Varghese N."/>
            <person name="Submissions S."/>
        </authorList>
    </citation>
    <scope>NUCLEOTIDE SEQUENCE [LARGE SCALE GENOMIC DNA]</scope>
    <source>
        <strain evidence="2">ATCC 700689</strain>
    </source>
</reference>
<dbReference type="InterPro" id="IPR014980">
    <property type="entry name" value="DOPA_dioxygen"/>
</dbReference>
<protein>
    <submittedName>
        <fullName evidence="1">DOPA 4,5-dioxygenase</fullName>
    </submittedName>
</protein>
<dbReference type="InterPro" id="IPR023389">
    <property type="entry name" value="DOPA-like_sf"/>
</dbReference>
<dbReference type="SUPFAM" id="SSF143410">
    <property type="entry name" value="DOPA-like"/>
    <property type="match status" value="1"/>
</dbReference>
<sequence length="110" mass="12437">MSSIEGYHAHVYFDAQTIEQARALCETVAAKFDIRMGRVHERPVGPHPDWSCQLAFEHAKFADVMLYLALNRNGLVIFTHPDTGDDLADHTEHAIWMGGIRELNVGMFKV</sequence>
<dbReference type="STRING" id="89065.SAMN05216605_11855"/>
<dbReference type="OrthoDB" id="572228at2"/>
<dbReference type="PANTHER" id="PTHR36423:SF2">
    <property type="entry name" value="AFR070WP"/>
    <property type="match status" value="1"/>
</dbReference>
<dbReference type="RefSeq" id="WP_074757478.1">
    <property type="nucleotide sequence ID" value="NZ_FNCO01000018.1"/>
</dbReference>
<dbReference type="EMBL" id="FNCO01000018">
    <property type="protein sequence ID" value="SDI86712.1"/>
    <property type="molecule type" value="Genomic_DNA"/>
</dbReference>
<dbReference type="Pfam" id="PF08883">
    <property type="entry name" value="DOPA_dioxygen"/>
    <property type="match status" value="1"/>
</dbReference>
<organism evidence="1 2">
    <name type="scientific">Pseudomonas abietaniphila</name>
    <dbReference type="NCBI Taxonomy" id="89065"/>
    <lineage>
        <taxon>Bacteria</taxon>
        <taxon>Pseudomonadati</taxon>
        <taxon>Pseudomonadota</taxon>
        <taxon>Gammaproteobacteria</taxon>
        <taxon>Pseudomonadales</taxon>
        <taxon>Pseudomonadaceae</taxon>
        <taxon>Pseudomonas</taxon>
    </lineage>
</organism>
<dbReference type="PIRSF" id="PIRSF028139">
    <property type="entry name" value="DOPA-diox_rel_Mll2280"/>
    <property type="match status" value="1"/>
</dbReference>
<name>A0A1G8P2P1_9PSED</name>
<proteinExistence type="predicted"/>